<proteinExistence type="predicted"/>
<evidence type="ECO:0000313" key="1">
    <source>
        <dbReference type="EMBL" id="QHT19948.1"/>
    </source>
</evidence>
<name>A0A6C0DTZ8_9ZZZZ</name>
<reference evidence="1" key="1">
    <citation type="journal article" date="2020" name="Nature">
        <title>Giant virus diversity and host interactions through global metagenomics.</title>
        <authorList>
            <person name="Schulz F."/>
            <person name="Roux S."/>
            <person name="Paez-Espino D."/>
            <person name="Jungbluth S."/>
            <person name="Walsh D.A."/>
            <person name="Denef V.J."/>
            <person name="McMahon K.D."/>
            <person name="Konstantinidis K.T."/>
            <person name="Eloe-Fadrosh E.A."/>
            <person name="Kyrpides N.C."/>
            <person name="Woyke T."/>
        </authorList>
    </citation>
    <scope>NUCLEOTIDE SEQUENCE</scope>
    <source>
        <strain evidence="1">GVMAG-M-3300023174-5</strain>
    </source>
</reference>
<dbReference type="AlphaFoldDB" id="A0A6C0DTZ8"/>
<organism evidence="1">
    <name type="scientific">viral metagenome</name>
    <dbReference type="NCBI Taxonomy" id="1070528"/>
    <lineage>
        <taxon>unclassified sequences</taxon>
        <taxon>metagenomes</taxon>
        <taxon>organismal metagenomes</taxon>
    </lineage>
</organism>
<sequence length="99" mass="11359">MDICSKISSFFHACLATNTSAVIVRNSDMDNSIHNDEFLSEHNLCNSCETDLDLSEKLEEIIQILEEVKNDDDEDENVFYDEAYEDKEKENNSGKFSLI</sequence>
<accession>A0A6C0DTZ8</accession>
<dbReference type="EMBL" id="MN739672">
    <property type="protein sequence ID" value="QHT19948.1"/>
    <property type="molecule type" value="Genomic_DNA"/>
</dbReference>
<protein>
    <submittedName>
        <fullName evidence="1">Uncharacterized protein</fullName>
    </submittedName>
</protein>